<dbReference type="PRINTS" id="PR01415">
    <property type="entry name" value="ANKYRIN"/>
</dbReference>
<dbReference type="Gene3D" id="3.40.50.300">
    <property type="entry name" value="P-loop containing nucleotide triphosphate hydrolases"/>
    <property type="match status" value="1"/>
</dbReference>
<dbReference type="InterPro" id="IPR036770">
    <property type="entry name" value="Ankyrin_rpt-contain_sf"/>
</dbReference>
<dbReference type="SUPFAM" id="SSF48403">
    <property type="entry name" value="Ankyrin repeat"/>
    <property type="match status" value="4"/>
</dbReference>
<feature type="coiled-coil region" evidence="4">
    <location>
        <begin position="39"/>
        <end position="66"/>
    </location>
</feature>
<dbReference type="PROSITE" id="PS50088">
    <property type="entry name" value="ANK_REPEAT"/>
    <property type="match status" value="4"/>
</dbReference>
<evidence type="ECO:0000313" key="8">
    <source>
        <dbReference type="Proteomes" id="UP000277212"/>
    </source>
</evidence>
<evidence type="ECO:0000256" key="2">
    <source>
        <dbReference type="ARBA" id="ARBA00023043"/>
    </source>
</evidence>
<keyword evidence="2 3" id="KW-0040">ANK repeat</keyword>
<feature type="repeat" description="ANK" evidence="3">
    <location>
        <begin position="1582"/>
        <end position="1607"/>
    </location>
</feature>
<dbReference type="PROSITE" id="PS50297">
    <property type="entry name" value="ANK_REP_REGION"/>
    <property type="match status" value="4"/>
</dbReference>
<dbReference type="Gene3D" id="1.25.40.20">
    <property type="entry name" value="Ankyrin repeat-containing domain"/>
    <property type="match status" value="5"/>
</dbReference>
<evidence type="ECO:0000256" key="5">
    <source>
        <dbReference type="SAM" id="MobiDB-lite"/>
    </source>
</evidence>
<feature type="region of interest" description="Disordered" evidence="5">
    <location>
        <begin position="2210"/>
        <end position="2230"/>
    </location>
</feature>
<dbReference type="OrthoDB" id="194358at2759"/>
<dbReference type="InterPro" id="IPR027417">
    <property type="entry name" value="P-loop_NTPase"/>
</dbReference>
<evidence type="ECO:0000313" key="7">
    <source>
        <dbReference type="EMBL" id="RMJ09877.1"/>
    </source>
</evidence>
<dbReference type="STRING" id="2010991.A0A3M2RX54"/>
<proteinExistence type="predicted"/>
<dbReference type="PANTHER" id="PTHR24123">
    <property type="entry name" value="ANKYRIN REPEAT-CONTAINING"/>
    <property type="match status" value="1"/>
</dbReference>
<evidence type="ECO:0000259" key="6">
    <source>
        <dbReference type="Pfam" id="PF24883"/>
    </source>
</evidence>
<reference evidence="7 8" key="1">
    <citation type="submission" date="2017-06" db="EMBL/GenBank/DDBJ databases">
        <title>Comparative genomic analysis of Ambrosia Fusariam Clade fungi.</title>
        <authorList>
            <person name="Stajich J.E."/>
            <person name="Carrillo J."/>
            <person name="Kijimoto T."/>
            <person name="Eskalen A."/>
            <person name="O'Donnell K."/>
            <person name="Kasson M."/>
        </authorList>
    </citation>
    <scope>NUCLEOTIDE SEQUENCE [LARGE SCALE GENOMIC DNA]</scope>
    <source>
        <strain evidence="7">UCR3666</strain>
    </source>
</reference>
<keyword evidence="1" id="KW-0677">Repeat</keyword>
<dbReference type="Pfam" id="PF24883">
    <property type="entry name" value="NPHP3_N"/>
    <property type="match status" value="1"/>
</dbReference>
<feature type="domain" description="Nephrocystin 3-like N-terminal" evidence="6">
    <location>
        <begin position="213"/>
        <end position="378"/>
    </location>
</feature>
<dbReference type="Pfam" id="PF12796">
    <property type="entry name" value="Ank_2"/>
    <property type="match status" value="1"/>
</dbReference>
<feature type="repeat" description="ANK" evidence="3">
    <location>
        <begin position="1814"/>
        <end position="1846"/>
    </location>
</feature>
<organism evidence="7 8">
    <name type="scientific">Fusarium kuroshium</name>
    <dbReference type="NCBI Taxonomy" id="2010991"/>
    <lineage>
        <taxon>Eukaryota</taxon>
        <taxon>Fungi</taxon>
        <taxon>Dikarya</taxon>
        <taxon>Ascomycota</taxon>
        <taxon>Pezizomycotina</taxon>
        <taxon>Sordariomycetes</taxon>
        <taxon>Hypocreomycetidae</taxon>
        <taxon>Hypocreales</taxon>
        <taxon>Nectriaceae</taxon>
        <taxon>Fusarium</taxon>
        <taxon>Fusarium solani species complex</taxon>
    </lineage>
</organism>
<name>A0A3M2RX54_9HYPO</name>
<dbReference type="Pfam" id="PF13857">
    <property type="entry name" value="Ank_5"/>
    <property type="match status" value="1"/>
</dbReference>
<dbReference type="Proteomes" id="UP000277212">
    <property type="component" value="Unassembled WGS sequence"/>
</dbReference>
<evidence type="ECO:0000256" key="4">
    <source>
        <dbReference type="SAM" id="Coils"/>
    </source>
</evidence>
<feature type="repeat" description="ANK" evidence="3">
    <location>
        <begin position="1549"/>
        <end position="1581"/>
    </location>
</feature>
<dbReference type="InterPro" id="IPR051165">
    <property type="entry name" value="Multifunctional_ANK_Repeat"/>
</dbReference>
<evidence type="ECO:0000256" key="1">
    <source>
        <dbReference type="ARBA" id="ARBA00022737"/>
    </source>
</evidence>
<gene>
    <name evidence="7" type="ORF">CDV36_010495</name>
</gene>
<keyword evidence="8" id="KW-1185">Reference proteome</keyword>
<dbReference type="SMART" id="SM00248">
    <property type="entry name" value="ANK"/>
    <property type="match status" value="16"/>
</dbReference>
<dbReference type="Pfam" id="PF00023">
    <property type="entry name" value="Ank"/>
    <property type="match status" value="1"/>
</dbReference>
<sequence>MADPLSMAASIAGLISLADTLFRHTYKFGRTATGAKKEIQDLAAEINSFSGLLRNLEALADELEAEGQAFEPTLKVDHLIECRKIFENIERKVTKALDSFNNRSRWEGVSRSLKWPFSASDTRELLQQLSRCKGSITLATSADTMRSLQQCLMKQKETGDTLAKIVSTLEKVEIRTSILMDPRKQLVLDFFMAPELNPQANLDQSLKLRQPTTGEWFTHSFAFTEWLQTPGSRLWPNGAAGGGKTVLAGAMIQEAIVRKEAEPDVAVAFFFCDYKQEATLKPVNIIGALASQLAIQRDESFNLLEQYYEELHPARGLNKPADTDELVRIMEKICNIFSQVIIIIDGLDECADGVYEVLEALCDLSDLTTTTSMALISRDEVEIRQAVEGTFKEIVIEAREEDLKIYVRAEIERRMRAKQLDIQNKTIKDEIQNELVNRANGMFRWVVCQLDYLGQLVTDADRRQALHELPPTLSETYLRLLQRINKRPPRVRKLVQKCLHFIACYPYMSINLLCVAVSVPETIGTRMDETNTISEREIALCCSSLIRKSAKEGGSQWFEFAHFSVKEFLQDEVLLSTPELGAYRLVESEGQTLIALQFLRFLQVGNIDDTVVEPQGPVWTESEQLRTFYSMASIAWLKHTQDGLDHPLLFDAAKSLFHRSATPGFRLWIYILFKNIFLVRLKMDTDVDPWINAEQKIRDMAFSDSLPPLHIASALNLPEICSFLIQSGAQVDAKSPLGTPLLLAEVSFLGFIEDVSDEYPDRDTPYFATMLSSSTRRDKTIDCLSSAGACFSHLDGPVGSHSMLLTVAIIGCHGKNFTPFITLLDHGHVPTDVDITAFGDYLKTWSNCEDCPGLEKPILKLLDYLMRSSAYDSDWGFSLGEKIWLAAVTLGFDFTNDTSLADSRISLSVAALVDKTLLAIDNDDTTTLRLCLKDGRVSINQILQQGEFVGTLLHHAVAVDALECSRLLLELGVDPELSTNIGTPTLHCCNMKGDGSVLKLLVEHGLSLLVKDADEWTIWHACAAYDSCEVSFLEALFNIDPESNQEALLMQTDDGSTPAMMALEALEDASKDEFQQLESKALLFLHYGQKIPNFWDHHESLFMLASWAGSKKIFQSLLDMNPGSGIIPGSGIMKPSDMTPLHCLGVDPTKEWLEFLTTTYPEALQLRSEDQLPLESYVERALRASEAPRSDVVQALSSPDMFRLKNHKGFTPWKVVCDLKDKAEHWANKERFLNVGWLDLDRTWIQLLDLKAMEAYESETGQCGVYPLLTSSWANGGCWIVSPPALERSIQSSNLWDPNQDVVVSYLKSAVLSMAIHVVNILTQHGTDVHQRENGTSTIEFACEAENARQLCSKQDGLAVLQHLLDHSRPERIRDFSADDRAFSILHRLAMVSPPERIEWLLRKLVEKGADLDAISSTGAHKYRMSPLAWHLVQNSIRCAEVLLELGADPLLTGDDVFGASDAFIAAVTIGSVTFLEKLHSLSVKKSIDTGWKQHVNGNIGPKLGNIYDHAYFTNGTLCHWACSQKHFDVVEFLLQKGLVEDINSTCKGGFTPLHFAAMSNQANIIELLISHGASVNLQSDKGQTALHLAAYFGNLDATNMLIQLGALTLVDKDEWITRMLALEGDNAEVMDILISQITYEGNNLAQKLGMAIEKGNLDECRELVAAGCPIDEPLRELHPTYPLLFAMYDDEIEIAQWILDNGASVLINDGDIYPVDKSSSVVEGAAKHSTHLPIIPTILARYDEEGGCWVHGPELPLHHATGENHAEGLRLMLNHLTEHAVTIGHRSNTRPEEVVSSVVNRISGLRASGSDLHGRTALHIAVSKGHFACAELLLENGADPDQLTTNGEYPLDFATDPEMTALLLQHGASPATILQSSFISLLKAWGANHDKLIKTYQGYMQDLGIELQDVLDSLSPRFHHEYPYAIDSPPTYNTLTAIASQGHVFNYILWALPELSAFLLNSELALETLQPFSWHWCIEFSSARFLDKSFKKFHRRFGDGTVTKWLNLQPDKGWSPLCRGAAMGSIEIMENCLEMGAEIDFEGCPLGSALMIASACGRLEAVQLLVRRGAAVSYNGRIGPINVFSVARSRKVKSWLLVGRFNDRLRLHGADEAATRHGKKPVSYWSGIVQARVKLVGWTARHGEESAFDYARRLCQIKRMGFADGVVPADGFVYPQPSTRLNHSTSSEGETAALVQQLPCLDAEIPSSESVCGGPETSQTLASDQEGEKTSWREVWVGRGAYHNPGVQGFTVNIGGDSI</sequence>
<keyword evidence="4" id="KW-0175">Coiled coil</keyword>
<dbReference type="InterPro" id="IPR002110">
    <property type="entry name" value="Ankyrin_rpt"/>
</dbReference>
<dbReference type="PANTHER" id="PTHR24123:SF33">
    <property type="entry name" value="PROTEIN HOS4"/>
    <property type="match status" value="1"/>
</dbReference>
<feature type="repeat" description="ANK" evidence="3">
    <location>
        <begin position="704"/>
        <end position="736"/>
    </location>
</feature>
<dbReference type="EMBL" id="NKUJ01000225">
    <property type="protein sequence ID" value="RMJ09877.1"/>
    <property type="molecule type" value="Genomic_DNA"/>
</dbReference>
<accession>A0A3M2RX54</accession>
<dbReference type="InterPro" id="IPR056884">
    <property type="entry name" value="NPHP3-like_N"/>
</dbReference>
<evidence type="ECO:0000256" key="3">
    <source>
        <dbReference type="PROSITE-ProRule" id="PRU00023"/>
    </source>
</evidence>
<protein>
    <recommendedName>
        <fullName evidence="6">Nephrocystin 3-like N-terminal domain-containing protein</fullName>
    </recommendedName>
</protein>
<comment type="caution">
    <text evidence="7">The sequence shown here is derived from an EMBL/GenBank/DDBJ whole genome shotgun (WGS) entry which is preliminary data.</text>
</comment>